<accession>A0A560JYI6</accession>
<comment type="caution">
    <text evidence="1">The sequence shown here is derived from an EMBL/GenBank/DDBJ whole genome shotgun (WGS) entry which is preliminary data.</text>
</comment>
<evidence type="ECO:0000313" key="1">
    <source>
        <dbReference type="EMBL" id="TWB76026.1"/>
    </source>
</evidence>
<sequence>MPNSATETTAARSAVTFLYPPVNVIEKLLKHISGRADEIADCIVAACGSAQDDLLALETIDLGDELNVRRKSLEDQLLQIEIAAHDLDELVGFVGKLASE</sequence>
<gene>
    <name evidence="1" type="ORF">FBZ95_104206</name>
</gene>
<name>A0A560JYI6_9BRAD</name>
<dbReference type="AlphaFoldDB" id="A0A560JYI6"/>
<dbReference type="STRING" id="1399419.A5906_25815"/>
<dbReference type="OrthoDB" id="9867164at2"/>
<keyword evidence="2" id="KW-1185">Reference proteome</keyword>
<dbReference type="RefSeq" id="WP_080134596.1">
    <property type="nucleotide sequence ID" value="NZ_LWIG01000007.1"/>
</dbReference>
<dbReference type="Proteomes" id="UP000315914">
    <property type="component" value="Unassembled WGS sequence"/>
</dbReference>
<protein>
    <submittedName>
        <fullName evidence="1">Uncharacterized protein</fullName>
    </submittedName>
</protein>
<organism evidence="1 2">
    <name type="scientific">Bradyrhizobium sacchari</name>
    <dbReference type="NCBI Taxonomy" id="1399419"/>
    <lineage>
        <taxon>Bacteria</taxon>
        <taxon>Pseudomonadati</taxon>
        <taxon>Pseudomonadota</taxon>
        <taxon>Alphaproteobacteria</taxon>
        <taxon>Hyphomicrobiales</taxon>
        <taxon>Nitrobacteraceae</taxon>
        <taxon>Bradyrhizobium</taxon>
    </lineage>
</organism>
<dbReference type="EMBL" id="VITW01000004">
    <property type="protein sequence ID" value="TWB76026.1"/>
    <property type="molecule type" value="Genomic_DNA"/>
</dbReference>
<proteinExistence type="predicted"/>
<reference evidence="1 2" key="1">
    <citation type="submission" date="2019-06" db="EMBL/GenBank/DDBJ databases">
        <title>Genomic Encyclopedia of Type Strains, Phase IV (KMG-V): Genome sequencing to study the core and pangenomes of soil and plant-associated prokaryotes.</title>
        <authorList>
            <person name="Whitman W."/>
        </authorList>
    </citation>
    <scope>NUCLEOTIDE SEQUENCE [LARGE SCALE GENOMIC DNA]</scope>
    <source>
        <strain evidence="1 2">BR 10556</strain>
    </source>
</reference>
<evidence type="ECO:0000313" key="2">
    <source>
        <dbReference type="Proteomes" id="UP000315914"/>
    </source>
</evidence>